<protein>
    <recommendedName>
        <fullName evidence="3">F-box domain-containing protein</fullName>
    </recommendedName>
</protein>
<dbReference type="InParanoid" id="A0A067M424"/>
<sequence>MKLLPFELVIQVIEELDSSCSSHPLAYTRDAGVVAALCQLALVSRSMHVWAISALYRRVILPTPVKISLFARTMRSSNVCAGKPASVRALCIAGFGDRLSARSARNICAILHAVAPSLQRLLISLPLRLIFPSQPNNERTKRQPLRHALESLEPRHLIEFLSVRDELFLGQYGEGPVVWPSWTGLRRFALYNPVIDDVFLSALANLPLLEVVAFINADSGDLGLIPAPILPSLRRVLFVFRVNGQWDEDNFGEWELYFRSIGVKRGAPVEVARVICPEQADWFDWMNHQIVSGEWWEVGNSTEQPSSPKLN</sequence>
<proteinExistence type="predicted"/>
<reference evidence="2" key="1">
    <citation type="journal article" date="2014" name="Proc. Natl. Acad. Sci. U.S.A.">
        <title>Extensive sampling of basidiomycete genomes demonstrates inadequacy of the white-rot/brown-rot paradigm for wood decay fungi.</title>
        <authorList>
            <person name="Riley R."/>
            <person name="Salamov A.A."/>
            <person name="Brown D.W."/>
            <person name="Nagy L.G."/>
            <person name="Floudas D."/>
            <person name="Held B.W."/>
            <person name="Levasseur A."/>
            <person name="Lombard V."/>
            <person name="Morin E."/>
            <person name="Otillar R."/>
            <person name="Lindquist E.A."/>
            <person name="Sun H."/>
            <person name="LaButti K.M."/>
            <person name="Schmutz J."/>
            <person name="Jabbour D."/>
            <person name="Luo H."/>
            <person name="Baker S.E."/>
            <person name="Pisabarro A.G."/>
            <person name="Walton J.D."/>
            <person name="Blanchette R.A."/>
            <person name="Henrissat B."/>
            <person name="Martin F."/>
            <person name="Cullen D."/>
            <person name="Hibbett D.S."/>
            <person name="Grigoriev I.V."/>
        </authorList>
    </citation>
    <scope>NUCLEOTIDE SEQUENCE [LARGE SCALE GENOMIC DNA]</scope>
    <source>
        <strain evidence="2">FD-172 SS1</strain>
    </source>
</reference>
<accession>A0A067M424</accession>
<keyword evidence="2" id="KW-1185">Reference proteome</keyword>
<dbReference type="Proteomes" id="UP000027195">
    <property type="component" value="Unassembled WGS sequence"/>
</dbReference>
<dbReference type="HOGENOM" id="CLU_936864_0_0_1"/>
<dbReference type="STRING" id="930990.A0A067M424"/>
<gene>
    <name evidence="1" type="ORF">BOTBODRAFT_245053</name>
</gene>
<evidence type="ECO:0000313" key="2">
    <source>
        <dbReference type="Proteomes" id="UP000027195"/>
    </source>
</evidence>
<organism evidence="1 2">
    <name type="scientific">Botryobasidium botryosum (strain FD-172 SS1)</name>
    <dbReference type="NCBI Taxonomy" id="930990"/>
    <lineage>
        <taxon>Eukaryota</taxon>
        <taxon>Fungi</taxon>
        <taxon>Dikarya</taxon>
        <taxon>Basidiomycota</taxon>
        <taxon>Agaricomycotina</taxon>
        <taxon>Agaricomycetes</taxon>
        <taxon>Cantharellales</taxon>
        <taxon>Botryobasidiaceae</taxon>
        <taxon>Botryobasidium</taxon>
    </lineage>
</organism>
<evidence type="ECO:0008006" key="3">
    <source>
        <dbReference type="Google" id="ProtNLM"/>
    </source>
</evidence>
<dbReference type="OrthoDB" id="6365676at2759"/>
<evidence type="ECO:0000313" key="1">
    <source>
        <dbReference type="EMBL" id="KDQ06632.1"/>
    </source>
</evidence>
<dbReference type="EMBL" id="KL198128">
    <property type="protein sequence ID" value="KDQ06632.1"/>
    <property type="molecule type" value="Genomic_DNA"/>
</dbReference>
<name>A0A067M424_BOTB1</name>
<dbReference type="AlphaFoldDB" id="A0A067M424"/>